<gene>
    <name evidence="10" type="ORF">RCO7_06342</name>
</gene>
<dbReference type="STRING" id="914237.A0A1E1LRL9"/>
<dbReference type="GO" id="GO:0048188">
    <property type="term" value="C:Set1C/COMPASS complex"/>
    <property type="evidence" value="ECO:0007669"/>
    <property type="project" value="InterPro"/>
</dbReference>
<evidence type="ECO:0000313" key="10">
    <source>
        <dbReference type="EMBL" id="CZT13147.1"/>
    </source>
</evidence>
<keyword evidence="5" id="KW-0539">Nucleus</keyword>
<dbReference type="PROSITE" id="PS01359">
    <property type="entry name" value="ZF_PHD_1"/>
    <property type="match status" value="1"/>
</dbReference>
<keyword evidence="4" id="KW-0862">Zinc</keyword>
<feature type="coiled-coil region" evidence="7">
    <location>
        <begin position="500"/>
        <end position="527"/>
    </location>
</feature>
<dbReference type="PANTHER" id="PTHR46174">
    <property type="entry name" value="CXXC-TYPE ZINC FINGER PROTEIN 1"/>
    <property type="match status" value="1"/>
</dbReference>
<evidence type="ECO:0000256" key="4">
    <source>
        <dbReference type="ARBA" id="ARBA00022833"/>
    </source>
</evidence>
<accession>A0A1E1LRL9</accession>
<evidence type="ECO:0000313" key="11">
    <source>
        <dbReference type="Proteomes" id="UP000178129"/>
    </source>
</evidence>
<keyword evidence="11" id="KW-1185">Reference proteome</keyword>
<dbReference type="PANTHER" id="PTHR46174:SF1">
    <property type="entry name" value="CXXC-TYPE ZINC FINGER PROTEIN 1"/>
    <property type="match status" value="1"/>
</dbReference>
<feature type="compositionally biased region" description="Polar residues" evidence="8">
    <location>
        <begin position="250"/>
        <end position="269"/>
    </location>
</feature>
<comment type="caution">
    <text evidence="10">The sequence shown here is derived from an EMBL/GenBank/DDBJ whole genome shotgun (WGS) entry which is preliminary data.</text>
</comment>
<evidence type="ECO:0000256" key="1">
    <source>
        <dbReference type="ARBA" id="ARBA00004123"/>
    </source>
</evidence>
<feature type="compositionally biased region" description="Basic and acidic residues" evidence="8">
    <location>
        <begin position="306"/>
        <end position="315"/>
    </location>
</feature>
<dbReference type="InterPro" id="IPR013083">
    <property type="entry name" value="Znf_RING/FYVE/PHD"/>
</dbReference>
<evidence type="ECO:0000256" key="6">
    <source>
        <dbReference type="PROSITE-ProRule" id="PRU00146"/>
    </source>
</evidence>
<dbReference type="Pfam" id="PF00628">
    <property type="entry name" value="PHD"/>
    <property type="match status" value="1"/>
</dbReference>
<proteinExistence type="predicted"/>
<keyword evidence="2" id="KW-0479">Metal-binding</keyword>
<reference evidence="11" key="1">
    <citation type="submission" date="2016-03" db="EMBL/GenBank/DDBJ databases">
        <authorList>
            <person name="Ploux O."/>
        </authorList>
    </citation>
    <scope>NUCLEOTIDE SEQUENCE [LARGE SCALE GENOMIC DNA]</scope>
    <source>
        <strain evidence="11">UK7</strain>
    </source>
</reference>
<evidence type="ECO:0000256" key="7">
    <source>
        <dbReference type="SAM" id="Coils"/>
    </source>
</evidence>
<dbReference type="SUPFAM" id="SSF57903">
    <property type="entry name" value="FYVE/PHD zinc finger"/>
    <property type="match status" value="1"/>
</dbReference>
<protein>
    <submittedName>
        <fullName evidence="10">Related to SPP1 Subunit of the COMPASS complex, which methylates histone H3 on lysine 4</fullName>
    </submittedName>
</protein>
<dbReference type="InterPro" id="IPR037869">
    <property type="entry name" value="Spp1/CFP1"/>
</dbReference>
<dbReference type="Proteomes" id="UP000178129">
    <property type="component" value="Unassembled WGS sequence"/>
</dbReference>
<dbReference type="EMBL" id="FJUW01000081">
    <property type="protein sequence ID" value="CZT13147.1"/>
    <property type="molecule type" value="Genomic_DNA"/>
</dbReference>
<dbReference type="SMART" id="SM00249">
    <property type="entry name" value="PHD"/>
    <property type="match status" value="1"/>
</dbReference>
<comment type="subcellular location">
    <subcellularLocation>
        <location evidence="1">Nucleus</location>
    </subcellularLocation>
</comment>
<dbReference type="InterPro" id="IPR011011">
    <property type="entry name" value="Znf_FYVE_PHD"/>
</dbReference>
<feature type="domain" description="PHD-type" evidence="9">
    <location>
        <begin position="337"/>
        <end position="389"/>
    </location>
</feature>
<dbReference type="PROSITE" id="PS50016">
    <property type="entry name" value="ZF_PHD_2"/>
    <property type="match status" value="1"/>
</dbReference>
<name>A0A1E1LRL9_9HELO</name>
<feature type="region of interest" description="Disordered" evidence="8">
    <location>
        <begin position="23"/>
        <end position="104"/>
    </location>
</feature>
<keyword evidence="3 6" id="KW-0863">Zinc-finger</keyword>
<organism evidence="10 11">
    <name type="scientific">Rhynchosporium graminicola</name>
    <dbReference type="NCBI Taxonomy" id="2792576"/>
    <lineage>
        <taxon>Eukaryota</taxon>
        <taxon>Fungi</taxon>
        <taxon>Dikarya</taxon>
        <taxon>Ascomycota</taxon>
        <taxon>Pezizomycotina</taxon>
        <taxon>Leotiomycetes</taxon>
        <taxon>Helotiales</taxon>
        <taxon>Ploettnerulaceae</taxon>
        <taxon>Rhynchosporium</taxon>
    </lineage>
</organism>
<evidence type="ECO:0000256" key="8">
    <source>
        <dbReference type="SAM" id="MobiDB-lite"/>
    </source>
</evidence>
<dbReference type="InterPro" id="IPR019786">
    <property type="entry name" value="Zinc_finger_PHD-type_CS"/>
</dbReference>
<evidence type="ECO:0000256" key="2">
    <source>
        <dbReference type="ARBA" id="ARBA00022723"/>
    </source>
</evidence>
<evidence type="ECO:0000256" key="5">
    <source>
        <dbReference type="ARBA" id="ARBA00023242"/>
    </source>
</evidence>
<evidence type="ECO:0000259" key="9">
    <source>
        <dbReference type="PROSITE" id="PS50016"/>
    </source>
</evidence>
<feature type="compositionally biased region" description="Low complexity" evidence="8">
    <location>
        <begin position="62"/>
        <end position="76"/>
    </location>
</feature>
<keyword evidence="7" id="KW-0175">Coiled coil</keyword>
<dbReference type="InterPro" id="IPR019787">
    <property type="entry name" value="Znf_PHD-finger"/>
</dbReference>
<dbReference type="AlphaFoldDB" id="A0A1E1LRL9"/>
<feature type="region of interest" description="Disordered" evidence="8">
    <location>
        <begin position="227"/>
        <end position="335"/>
    </location>
</feature>
<dbReference type="Gene3D" id="3.30.40.10">
    <property type="entry name" value="Zinc/RING finger domain, C3HC4 (zinc finger)"/>
    <property type="match status" value="1"/>
</dbReference>
<feature type="compositionally biased region" description="Polar residues" evidence="8">
    <location>
        <begin position="317"/>
        <end position="328"/>
    </location>
</feature>
<dbReference type="GO" id="GO:0045893">
    <property type="term" value="P:positive regulation of DNA-templated transcription"/>
    <property type="evidence" value="ECO:0007669"/>
    <property type="project" value="TreeGrafter"/>
</dbReference>
<dbReference type="InterPro" id="IPR001965">
    <property type="entry name" value="Znf_PHD"/>
</dbReference>
<dbReference type="InParanoid" id="A0A1E1LRL9"/>
<dbReference type="GO" id="GO:0008270">
    <property type="term" value="F:zinc ion binding"/>
    <property type="evidence" value="ECO:0007669"/>
    <property type="project" value="UniProtKB-KW"/>
</dbReference>
<evidence type="ECO:0000256" key="3">
    <source>
        <dbReference type="ARBA" id="ARBA00022771"/>
    </source>
</evidence>
<sequence length="676" mass="74781">MPSPMDLALADLGPTIELSSISSWNYCDPKSKSVPGNMSSDGEDYEMSEAPPADPSSDVTDTAQASSSPSANNTPSNPAPSKPNTTAGNANTKVGSLGVTDPEDPFFVHSCNSASFKYKYPQAKPTPDGEDDTVWNRIYTAADSRMYNKHHKSANESRKYRDTGETRTLALRMLVENKEKHYKAVAAALAGGHAYTPKAAQKAKPPAMKTELVGIKKERYEESFDMVPGTVPMSISEKIKSEGRKRKTASDTPSSQQGTPGPTNTQKLSSPAPKCNSPAPTKMDKPPIPKKKGTAAPVKRPTPKRPKSEAEKMDKSGTPSSSVRQSPVGSPESDDGGEYCLCRGPDDHRMMVFCDGGCEDWYHCSCVNVDEDDARELLDRYICPKCTTSDLKTTWKRICRYINCDNGCRKGARVNEGSKYCSEEHLNMFFEWCYTKLRGDDQPSMGGALNRQEVADLLTSISTVEELHDLGKKPRLTIEGVEAEGPVGLRYILPEDKILIEEIQQKKKILEAQIEGYKNQKRLLKMINERAKVASQQPSVDVKAICGYDDRLAMNEAEFNAWLESEEGQKAFESDVLGPRTEDTRGIGAHILYPGQVIPATAKIADALDNICLKPPKKCKHQNWREIHNGDFIAMQLILTEQLNRLTENEKEIIDDAETREATKDYYAENVTIQLF</sequence>